<comment type="caution">
    <text evidence="1">The sequence shown here is derived from an EMBL/GenBank/DDBJ whole genome shotgun (WGS) entry which is preliminary data.</text>
</comment>
<dbReference type="RefSeq" id="WP_103661994.1">
    <property type="nucleotide sequence ID" value="NZ_ML136887.1"/>
</dbReference>
<name>A0A437SU24_9LACO</name>
<evidence type="ECO:0000313" key="1">
    <source>
        <dbReference type="EMBL" id="RVU70438.1"/>
    </source>
</evidence>
<organism evidence="1 2">
    <name type="scientific">Lactobacillus xujianguonis</name>
    <dbReference type="NCBI Taxonomy" id="2495899"/>
    <lineage>
        <taxon>Bacteria</taxon>
        <taxon>Bacillati</taxon>
        <taxon>Bacillota</taxon>
        <taxon>Bacilli</taxon>
        <taxon>Lactobacillales</taxon>
        <taxon>Lactobacillaceae</taxon>
        <taxon>Lactobacillus</taxon>
    </lineage>
</organism>
<dbReference type="Proteomes" id="UP000288291">
    <property type="component" value="Unassembled WGS sequence"/>
</dbReference>
<reference evidence="1 2" key="1">
    <citation type="submission" date="2018-12" db="EMBL/GenBank/DDBJ databases">
        <authorList>
            <person name="Meng J."/>
        </authorList>
    </citation>
    <scope>NUCLEOTIDE SEQUENCE [LARGE SCALE GENOMIC DNA]</scope>
    <source>
        <strain evidence="1 2">HT111-2</strain>
    </source>
</reference>
<gene>
    <name evidence="1" type="ORF">EJK17_07515</name>
</gene>
<evidence type="ECO:0000313" key="2">
    <source>
        <dbReference type="Proteomes" id="UP000288291"/>
    </source>
</evidence>
<sequence length="215" mass="24290">MNPDFAIILSFQIKHPDSTNADQLVKTARDIGVRAVSGSDLLKDACQKYTISLAEPTDGLDLTSDNVIDTLVTRREQGKSTVINIPVAADGKFSEETVALFDTINHWMHMFGHALNDGEVSKLTVDHDGFVLVNRHADYQKYVFLKQPLPEQIVVTGLEQEPNRVEWIENRKDLDFNFENGKLTIQVTAPDDSFPWQVLRIQAHRPEDDLAETKF</sequence>
<dbReference type="EMBL" id="RXIA01000019">
    <property type="protein sequence ID" value="RVU70438.1"/>
    <property type="molecule type" value="Genomic_DNA"/>
</dbReference>
<proteinExistence type="predicted"/>
<dbReference type="AlphaFoldDB" id="A0A437SU24"/>
<protein>
    <submittedName>
        <fullName evidence="1">Uncharacterized protein</fullName>
    </submittedName>
</protein>
<keyword evidence="2" id="KW-1185">Reference proteome</keyword>
<accession>A0A437SU24</accession>